<dbReference type="Pfam" id="PF13411">
    <property type="entry name" value="MerR_1"/>
    <property type="match status" value="1"/>
</dbReference>
<gene>
    <name evidence="6" type="ORF">MUY27_10085</name>
</gene>
<dbReference type="GO" id="GO:0003677">
    <property type="term" value="F:DNA binding"/>
    <property type="evidence" value="ECO:0007669"/>
    <property type="project" value="UniProtKB-KW"/>
</dbReference>
<protein>
    <submittedName>
        <fullName evidence="6">MerR family transcriptional regulator</fullName>
    </submittedName>
</protein>
<dbReference type="PROSITE" id="PS50937">
    <property type="entry name" value="HTH_MERR_2"/>
    <property type="match status" value="1"/>
</dbReference>
<dbReference type="GO" id="GO:0003700">
    <property type="term" value="F:DNA-binding transcription factor activity"/>
    <property type="evidence" value="ECO:0007669"/>
    <property type="project" value="InterPro"/>
</dbReference>
<dbReference type="PANTHER" id="PTHR30204:SF90">
    <property type="entry name" value="HTH-TYPE TRANSCRIPTIONAL ACTIVATOR MTA"/>
    <property type="match status" value="1"/>
</dbReference>
<dbReference type="InterPro" id="IPR036244">
    <property type="entry name" value="TipA-like_antibiotic-bd"/>
</dbReference>
<keyword evidence="1" id="KW-0805">Transcription regulation</keyword>
<name>A0A9X1X5N1_9SPHI</name>
<dbReference type="SMART" id="SM00422">
    <property type="entry name" value="HTH_MERR"/>
    <property type="match status" value="1"/>
</dbReference>
<dbReference type="EMBL" id="JALJEJ010000004">
    <property type="protein sequence ID" value="MCJ8210058.1"/>
    <property type="molecule type" value="Genomic_DNA"/>
</dbReference>
<evidence type="ECO:0000313" key="7">
    <source>
        <dbReference type="Proteomes" id="UP001139450"/>
    </source>
</evidence>
<dbReference type="PANTHER" id="PTHR30204">
    <property type="entry name" value="REDOX-CYCLING DRUG-SENSING TRANSCRIPTIONAL ACTIVATOR SOXR"/>
    <property type="match status" value="1"/>
</dbReference>
<dbReference type="Gene3D" id="1.10.1660.10">
    <property type="match status" value="1"/>
</dbReference>
<dbReference type="Gene3D" id="1.10.490.50">
    <property type="entry name" value="Antibiotic binding domain of TipA-like multidrug resistance regulators"/>
    <property type="match status" value="1"/>
</dbReference>
<dbReference type="CDD" id="cd01106">
    <property type="entry name" value="HTH_TipAL-Mta"/>
    <property type="match status" value="1"/>
</dbReference>
<evidence type="ECO:0000256" key="3">
    <source>
        <dbReference type="ARBA" id="ARBA00023159"/>
    </source>
</evidence>
<sequence>MIKDNQQLYTVQQLSAMARISVRTLHVYDQKGLLKPLTRTSSGYRVYGDKELLRLQQILLYKAMDLPLEKIGTILQSPDFETISALEAHQHYLEAEVDRLKAALRTIKTTIEHLKKGDTMEPESLYKGLSKEEAKAIRNEAAEKYGEENIAYAEQSLMKLSKADLQGLKDEQQQIMNALFELMSEAPECPAVQFEIARHYQNIRRFWGTENFADKQADAYEGLGKLYVADERFYQNKYENGEQFVLFLQKAISYYTNTKLR</sequence>
<keyword evidence="7" id="KW-1185">Reference proteome</keyword>
<evidence type="ECO:0000256" key="1">
    <source>
        <dbReference type="ARBA" id="ARBA00023015"/>
    </source>
</evidence>
<comment type="caution">
    <text evidence="6">The sequence shown here is derived from an EMBL/GenBank/DDBJ whole genome shotgun (WGS) entry which is preliminary data.</text>
</comment>
<dbReference type="InterPro" id="IPR047057">
    <property type="entry name" value="MerR_fam"/>
</dbReference>
<evidence type="ECO:0000313" key="6">
    <source>
        <dbReference type="EMBL" id="MCJ8210058.1"/>
    </source>
</evidence>
<dbReference type="InterPro" id="IPR000551">
    <property type="entry name" value="MerR-type_HTH_dom"/>
</dbReference>
<feature type="domain" description="HTH merR-type" evidence="5">
    <location>
        <begin position="8"/>
        <end position="77"/>
    </location>
</feature>
<dbReference type="Proteomes" id="UP001139450">
    <property type="component" value="Unassembled WGS sequence"/>
</dbReference>
<dbReference type="RefSeq" id="WP_245129898.1">
    <property type="nucleotide sequence ID" value="NZ_JALJEJ010000004.1"/>
</dbReference>
<dbReference type="AlphaFoldDB" id="A0A9X1X5N1"/>
<organism evidence="6 7">
    <name type="scientific">Mucilaginibacter straminoryzae</name>
    <dbReference type="NCBI Taxonomy" id="2932774"/>
    <lineage>
        <taxon>Bacteria</taxon>
        <taxon>Pseudomonadati</taxon>
        <taxon>Bacteroidota</taxon>
        <taxon>Sphingobacteriia</taxon>
        <taxon>Sphingobacteriales</taxon>
        <taxon>Sphingobacteriaceae</taxon>
        <taxon>Mucilaginibacter</taxon>
    </lineage>
</organism>
<evidence type="ECO:0000259" key="5">
    <source>
        <dbReference type="PROSITE" id="PS50937"/>
    </source>
</evidence>
<dbReference type="InterPro" id="IPR012925">
    <property type="entry name" value="TipAS_dom"/>
</dbReference>
<dbReference type="Pfam" id="PF07739">
    <property type="entry name" value="TipAS"/>
    <property type="match status" value="1"/>
</dbReference>
<dbReference type="SUPFAM" id="SSF46955">
    <property type="entry name" value="Putative DNA-binding domain"/>
    <property type="match status" value="1"/>
</dbReference>
<dbReference type="InterPro" id="IPR009061">
    <property type="entry name" value="DNA-bd_dom_put_sf"/>
</dbReference>
<evidence type="ECO:0000256" key="4">
    <source>
        <dbReference type="ARBA" id="ARBA00023163"/>
    </source>
</evidence>
<evidence type="ECO:0000256" key="2">
    <source>
        <dbReference type="ARBA" id="ARBA00023125"/>
    </source>
</evidence>
<keyword evidence="2" id="KW-0238">DNA-binding</keyword>
<accession>A0A9X1X5N1</accession>
<keyword evidence="3" id="KW-0010">Activator</keyword>
<proteinExistence type="predicted"/>
<keyword evidence="4" id="KW-0804">Transcription</keyword>
<reference evidence="6" key="1">
    <citation type="submission" date="2022-04" db="EMBL/GenBank/DDBJ databases">
        <title>Mucilaginibacter sp. RS28 isolated from freshwater.</title>
        <authorList>
            <person name="Ko S.-R."/>
        </authorList>
    </citation>
    <scope>NUCLEOTIDE SEQUENCE</scope>
    <source>
        <strain evidence="6">RS28</strain>
    </source>
</reference>
<dbReference type="SUPFAM" id="SSF89082">
    <property type="entry name" value="Antibiotic binding domain of TipA-like multidrug resistance regulators"/>
    <property type="match status" value="1"/>
</dbReference>